<dbReference type="EMBL" id="CP004120">
    <property type="protein sequence ID" value="AGT42892.1"/>
    <property type="molecule type" value="Genomic_DNA"/>
</dbReference>
<dbReference type="KEGG" id="tped:TPE_0396"/>
<evidence type="ECO:0000313" key="3">
    <source>
        <dbReference type="Proteomes" id="UP000015620"/>
    </source>
</evidence>
<dbReference type="Proteomes" id="UP000015620">
    <property type="component" value="Chromosome"/>
</dbReference>
<dbReference type="PANTHER" id="PTHR41771:SF1">
    <property type="entry name" value="MEMBRANE PROTEIN"/>
    <property type="match status" value="1"/>
</dbReference>
<organism evidence="2 3">
    <name type="scientific">Treponema pedis str. T A4</name>
    <dbReference type="NCBI Taxonomy" id="1291379"/>
    <lineage>
        <taxon>Bacteria</taxon>
        <taxon>Pseudomonadati</taxon>
        <taxon>Spirochaetota</taxon>
        <taxon>Spirochaetia</taxon>
        <taxon>Spirochaetales</taxon>
        <taxon>Treponemataceae</taxon>
        <taxon>Treponema</taxon>
    </lineage>
</organism>
<feature type="transmembrane region" description="Helical" evidence="1">
    <location>
        <begin position="241"/>
        <end position="261"/>
    </location>
</feature>
<keyword evidence="1" id="KW-0472">Membrane</keyword>
<reference evidence="2 3" key="1">
    <citation type="journal article" date="2013" name="PLoS ONE">
        <title>Genome-Wide Relatedness of Treponema pedis, from Gingiva and Necrotic Skin Lesions of Pigs, with the Human Oral Pathogen Treponema denticola.</title>
        <authorList>
            <person name="Svartstrom O."/>
            <person name="Mushtaq M."/>
            <person name="Pringle M."/>
            <person name="Segerman B."/>
        </authorList>
    </citation>
    <scope>NUCLEOTIDE SEQUENCE [LARGE SCALE GENOMIC DNA]</scope>
    <source>
        <strain evidence="2">T A4</strain>
    </source>
</reference>
<name>S5ZK04_9SPIR</name>
<dbReference type="InterPro" id="IPR012507">
    <property type="entry name" value="YibE_F"/>
</dbReference>
<feature type="transmembrane region" description="Helical" evidence="1">
    <location>
        <begin position="388"/>
        <end position="409"/>
    </location>
</feature>
<protein>
    <recommendedName>
        <fullName evidence="4">YibE/F family protein</fullName>
    </recommendedName>
</protein>
<feature type="transmembrane region" description="Helical" evidence="1">
    <location>
        <begin position="350"/>
        <end position="368"/>
    </location>
</feature>
<dbReference type="AlphaFoldDB" id="S5ZK04"/>
<feature type="transmembrane region" description="Helical" evidence="1">
    <location>
        <begin position="292"/>
        <end position="312"/>
    </location>
</feature>
<dbReference type="STRING" id="1291379.TPE_0396"/>
<dbReference type="PATRIC" id="fig|1291379.3.peg.395"/>
<dbReference type="Pfam" id="PF07907">
    <property type="entry name" value="YibE_F"/>
    <property type="match status" value="1"/>
</dbReference>
<keyword evidence="3" id="KW-1185">Reference proteome</keyword>
<evidence type="ECO:0008006" key="4">
    <source>
        <dbReference type="Google" id="ProtNLM"/>
    </source>
</evidence>
<proteinExistence type="predicted"/>
<feature type="transmembrane region" description="Helical" evidence="1">
    <location>
        <begin position="189"/>
        <end position="209"/>
    </location>
</feature>
<dbReference type="HOGENOM" id="CLU_028166_4_0_12"/>
<feature type="transmembrane region" description="Helical" evidence="1">
    <location>
        <begin position="165"/>
        <end position="182"/>
    </location>
</feature>
<keyword evidence="1" id="KW-0812">Transmembrane</keyword>
<feature type="transmembrane region" description="Helical" evidence="1">
    <location>
        <begin position="215"/>
        <end position="234"/>
    </location>
</feature>
<accession>S5ZK04</accession>
<evidence type="ECO:0000313" key="2">
    <source>
        <dbReference type="EMBL" id="AGT42892.1"/>
    </source>
</evidence>
<gene>
    <name evidence="2" type="ORF">TPE_0396</name>
</gene>
<sequence length="417" mass="46642">MRKFLEIRFPHFFFHRINKSEKNIVMKKNLFLFFTSTVLFFNLYAQKNPEEIDPKDKGLAEYYSTQMNRPKSQVVKARVIEIVYDDTKELRPDIPVESDFRYQHLKIKILTGKHKGEIYTVRNTVELAIPYKLIFKLNEKMILQLDEDENGKVNTLKIYERARDIKAYIIIFVFIAAVIFVGRRNGVKALAGLGITIALIFGFFLPLIIKGVNPILLALFVCAVSTVTTLFIIGGNNKKTYTAILGTVGGVIIAGLFAFTAGKIMQLSGLGNEDAQMLAFIPQHKKIDYQGLLFAGMMIGAMGAVMDVAMSISSSMWEIISVSSDISDRQLTKSGMNIGRDIIGSMSNTLILAYVSTSIPVLLLFIIFSNGFTEIINLEFLSAEILRAVSGSIGLICTIPITVKLVCLFRKTEERAA</sequence>
<dbReference type="PANTHER" id="PTHR41771">
    <property type="entry name" value="MEMBRANE PROTEIN-RELATED"/>
    <property type="match status" value="1"/>
</dbReference>
<evidence type="ECO:0000256" key="1">
    <source>
        <dbReference type="SAM" id="Phobius"/>
    </source>
</evidence>
<keyword evidence="1" id="KW-1133">Transmembrane helix</keyword>